<dbReference type="AlphaFoldDB" id="A0A6P0UMG3"/>
<dbReference type="GO" id="GO:0043565">
    <property type="term" value="F:sequence-specific DNA binding"/>
    <property type="evidence" value="ECO:0007669"/>
    <property type="project" value="InterPro"/>
</dbReference>
<reference evidence="5 6" key="1">
    <citation type="submission" date="2020-01" db="EMBL/GenBank/DDBJ databases">
        <title>Leptobacterium flavescens.</title>
        <authorList>
            <person name="Wang G."/>
        </authorList>
    </citation>
    <scope>NUCLEOTIDE SEQUENCE [LARGE SCALE GENOMIC DNA]</scope>
    <source>
        <strain evidence="5 6">KCTC 22160</strain>
    </source>
</reference>
<keyword evidence="3" id="KW-0804">Transcription</keyword>
<evidence type="ECO:0000256" key="2">
    <source>
        <dbReference type="ARBA" id="ARBA00023125"/>
    </source>
</evidence>
<evidence type="ECO:0000259" key="4">
    <source>
        <dbReference type="PROSITE" id="PS01124"/>
    </source>
</evidence>
<dbReference type="PRINTS" id="PR00032">
    <property type="entry name" value="HTHARAC"/>
</dbReference>
<dbReference type="Pfam" id="PF02311">
    <property type="entry name" value="AraC_binding"/>
    <property type="match status" value="1"/>
</dbReference>
<dbReference type="RefSeq" id="WP_163606061.1">
    <property type="nucleotide sequence ID" value="NZ_JAABOO010000001.1"/>
</dbReference>
<feature type="domain" description="HTH araC/xylS-type" evidence="4">
    <location>
        <begin position="193"/>
        <end position="291"/>
    </location>
</feature>
<keyword evidence="1" id="KW-0805">Transcription regulation</keyword>
<evidence type="ECO:0000313" key="5">
    <source>
        <dbReference type="EMBL" id="NER13058.1"/>
    </source>
</evidence>
<dbReference type="Proteomes" id="UP000468581">
    <property type="component" value="Unassembled WGS sequence"/>
</dbReference>
<dbReference type="Pfam" id="PF12833">
    <property type="entry name" value="HTH_18"/>
    <property type="match status" value="1"/>
</dbReference>
<keyword evidence="6" id="KW-1185">Reference proteome</keyword>
<dbReference type="Gene3D" id="1.10.10.60">
    <property type="entry name" value="Homeodomain-like"/>
    <property type="match status" value="1"/>
</dbReference>
<dbReference type="InterPro" id="IPR037923">
    <property type="entry name" value="HTH-like"/>
</dbReference>
<protein>
    <submittedName>
        <fullName evidence="5">Helix-turn-helix domain-containing protein</fullName>
    </submittedName>
</protein>
<name>A0A6P0UMG3_9FLAO</name>
<dbReference type="PROSITE" id="PS01124">
    <property type="entry name" value="HTH_ARAC_FAMILY_2"/>
    <property type="match status" value="1"/>
</dbReference>
<dbReference type="EMBL" id="JAABOO010000001">
    <property type="protein sequence ID" value="NER13058.1"/>
    <property type="molecule type" value="Genomic_DNA"/>
</dbReference>
<dbReference type="InterPro" id="IPR009057">
    <property type="entry name" value="Homeodomain-like_sf"/>
</dbReference>
<keyword evidence="2" id="KW-0238">DNA-binding</keyword>
<gene>
    <name evidence="5" type="ORF">GWK08_06385</name>
</gene>
<dbReference type="GO" id="GO:0003700">
    <property type="term" value="F:DNA-binding transcription factor activity"/>
    <property type="evidence" value="ECO:0007669"/>
    <property type="project" value="InterPro"/>
</dbReference>
<evidence type="ECO:0000256" key="1">
    <source>
        <dbReference type="ARBA" id="ARBA00023015"/>
    </source>
</evidence>
<dbReference type="InterPro" id="IPR003313">
    <property type="entry name" value="AraC-bd"/>
</dbReference>
<dbReference type="PANTHER" id="PTHR43280">
    <property type="entry name" value="ARAC-FAMILY TRANSCRIPTIONAL REGULATOR"/>
    <property type="match status" value="1"/>
</dbReference>
<evidence type="ECO:0000313" key="6">
    <source>
        <dbReference type="Proteomes" id="UP000468581"/>
    </source>
</evidence>
<dbReference type="SUPFAM" id="SSF46689">
    <property type="entry name" value="Homeodomain-like"/>
    <property type="match status" value="1"/>
</dbReference>
<dbReference type="InterPro" id="IPR018060">
    <property type="entry name" value="HTH_AraC"/>
</dbReference>
<dbReference type="PANTHER" id="PTHR43280:SF32">
    <property type="entry name" value="TRANSCRIPTIONAL REGULATORY PROTEIN"/>
    <property type="match status" value="1"/>
</dbReference>
<organism evidence="5 6">
    <name type="scientific">Leptobacterium flavescens</name>
    <dbReference type="NCBI Taxonomy" id="472055"/>
    <lineage>
        <taxon>Bacteria</taxon>
        <taxon>Pseudomonadati</taxon>
        <taxon>Bacteroidota</taxon>
        <taxon>Flavobacteriia</taxon>
        <taxon>Flavobacteriales</taxon>
        <taxon>Flavobacteriaceae</taxon>
        <taxon>Leptobacterium</taxon>
    </lineage>
</organism>
<evidence type="ECO:0000256" key="3">
    <source>
        <dbReference type="ARBA" id="ARBA00023163"/>
    </source>
</evidence>
<dbReference type="SUPFAM" id="SSF51215">
    <property type="entry name" value="Regulatory protein AraC"/>
    <property type="match status" value="1"/>
</dbReference>
<dbReference type="InterPro" id="IPR020449">
    <property type="entry name" value="Tscrpt_reg_AraC-type_HTH"/>
</dbReference>
<dbReference type="SMART" id="SM00342">
    <property type="entry name" value="HTH_ARAC"/>
    <property type="match status" value="1"/>
</dbReference>
<accession>A0A6P0UMG3</accession>
<sequence length="301" mass="35421">MKKEKTPTYYIDDFCEDLDVKNFKIATFDETSCTKTEFTENHRHDFFEIIWLQNGEGVHEIDLFDHPYEGSVLFILSPGQIHKIKQDRTAEGYVVKFLPALFKEEKNFYNYILDTCLFDTSTSCPVIPIPEHLSPIFEDIFQKMLQEFRQADLDAENIFTSYLKILVTHINRLKRQKQGNVLVENDPQYALYRKFILDIEKNYKTKHAVQHYAENLNTSGRHLNSVARKFAAKSAGNLIQDRIVLEAKRNLYHETLNIKEISYLLGFEDPAYFSRFFKKHQGLSPQQFRDKQLENIAITSR</sequence>
<proteinExistence type="predicted"/>
<comment type="caution">
    <text evidence="5">The sequence shown here is derived from an EMBL/GenBank/DDBJ whole genome shotgun (WGS) entry which is preliminary data.</text>
</comment>